<dbReference type="InterPro" id="IPR022689">
    <property type="entry name" value="Iron_dep_repressor"/>
</dbReference>
<feature type="domain" description="HTH dtxR-type" evidence="5">
    <location>
        <begin position="1"/>
        <end position="69"/>
    </location>
</feature>
<evidence type="ECO:0000256" key="1">
    <source>
        <dbReference type="ARBA" id="ARBA00007871"/>
    </source>
</evidence>
<dbReference type="InterPro" id="IPR036421">
    <property type="entry name" value="Fe_dep_repressor_sf"/>
</dbReference>
<evidence type="ECO:0000313" key="6">
    <source>
        <dbReference type="EMBL" id="ADM28107.1"/>
    </source>
</evidence>
<dbReference type="HOGENOM" id="CLU_069532_0_1_2"/>
<dbReference type="CDD" id="cd00090">
    <property type="entry name" value="HTH_ARSR"/>
    <property type="match status" value="1"/>
</dbReference>
<dbReference type="KEGG" id="iag:Igag_1303"/>
<evidence type="ECO:0000259" key="5">
    <source>
        <dbReference type="PROSITE" id="PS50944"/>
    </source>
</evidence>
<accession>E0SPQ1</accession>
<evidence type="ECO:0000256" key="2">
    <source>
        <dbReference type="ARBA" id="ARBA00023015"/>
    </source>
</evidence>
<dbReference type="InterPro" id="IPR036388">
    <property type="entry name" value="WH-like_DNA-bd_sf"/>
</dbReference>
<dbReference type="AlphaFoldDB" id="E0SPQ1"/>
<sequence>MHIENPFEKRALEDYLKAIYRLEEVFGTVRTNDIAQELGVSPSTVSKTLRKLAKDGYIIWDPYIGVKLSDKGRDMALTIVRKHRIAETFLYRILKFDIVKAHSYAHAMEHLPEEIFDKLYEFLGKPTRCPHGNPIEPQKFVDIGDKSITLFEPNTKVIITRISCSFKRDLMVKLYELGMNIDKEMCILEKGSGYIRILIDGRGVILTTYEATFIKGVERGRCG</sequence>
<dbReference type="GO" id="GO:0003700">
    <property type="term" value="F:DNA-binding transcription factor activity"/>
    <property type="evidence" value="ECO:0007669"/>
    <property type="project" value="InterPro"/>
</dbReference>
<name>E0SPQ1_IGNAA</name>
<evidence type="ECO:0000313" key="7">
    <source>
        <dbReference type="Proteomes" id="UP000001304"/>
    </source>
</evidence>
<protein>
    <submittedName>
        <fullName evidence="6">Iron (Metal) dependent repressor, DtxR family</fullName>
    </submittedName>
</protein>
<dbReference type="Gene3D" id="1.10.60.10">
    <property type="entry name" value="Iron dependent repressor, metal binding and dimerisation domain"/>
    <property type="match status" value="1"/>
</dbReference>
<dbReference type="PROSITE" id="PS50944">
    <property type="entry name" value="HTH_DTXR"/>
    <property type="match status" value="1"/>
</dbReference>
<dbReference type="InterPro" id="IPR001367">
    <property type="entry name" value="Fe_dep_repressor"/>
</dbReference>
<dbReference type="SUPFAM" id="SSF46785">
    <property type="entry name" value="Winged helix' DNA-binding domain"/>
    <property type="match status" value="1"/>
</dbReference>
<keyword evidence="7" id="KW-1185">Reference proteome</keyword>
<keyword evidence="4" id="KW-0804">Transcription</keyword>
<reference evidence="6 7" key="1">
    <citation type="journal article" date="2010" name="Stand. Genomic Sci.">
        <title>Complete genome sequence of Ignisphaera aggregans type strain (AQ1.S1).</title>
        <authorList>
            <person name="Goker M."/>
            <person name="Held B."/>
            <person name="Lapidus A."/>
            <person name="Nolan M."/>
            <person name="Spring S."/>
            <person name="Yasawong M."/>
            <person name="Lucas S."/>
            <person name="Glavina Del Rio T."/>
            <person name="Tice H."/>
            <person name="Cheng J.F."/>
            <person name="Goodwin L."/>
            <person name="Tapia R."/>
            <person name="Pitluck S."/>
            <person name="Liolios K."/>
            <person name="Ivanova N."/>
            <person name="Mavromatis K."/>
            <person name="Mikhailova N."/>
            <person name="Pati A."/>
            <person name="Chen A."/>
            <person name="Palaniappan K."/>
            <person name="Brambilla E."/>
            <person name="Land M."/>
            <person name="Hauser L."/>
            <person name="Chang Y.J."/>
            <person name="Jeffries C.D."/>
            <person name="Brettin T."/>
            <person name="Detter J.C."/>
            <person name="Han C."/>
            <person name="Rohde M."/>
            <person name="Sikorski J."/>
            <person name="Woyke T."/>
            <person name="Bristow J."/>
            <person name="Eisen J.A."/>
            <person name="Markowitz V."/>
            <person name="Hugenholtz P."/>
            <person name="Kyrpides N.C."/>
            <person name="Klenk H.P."/>
        </authorList>
    </citation>
    <scope>NUCLEOTIDE SEQUENCE [LARGE SCALE GENOMIC DNA]</scope>
    <source>
        <strain evidence="7">DSM 17230 / JCM 13409 / AQ1.S1</strain>
    </source>
</reference>
<dbReference type="InterPro" id="IPR011991">
    <property type="entry name" value="ArsR-like_HTH"/>
</dbReference>
<comment type="similarity">
    <text evidence="1">Belongs to the DtxR/MntR family.</text>
</comment>
<keyword evidence="2" id="KW-0805">Transcription regulation</keyword>
<proteinExistence type="inferred from homology"/>
<dbReference type="Pfam" id="PF01325">
    <property type="entry name" value="Fe_dep_repress"/>
    <property type="match status" value="1"/>
</dbReference>
<dbReference type="PANTHER" id="PTHR33238:SF7">
    <property type="entry name" value="IRON-DEPENDENT TRANSCRIPTIONAL REGULATOR"/>
    <property type="match status" value="1"/>
</dbReference>
<dbReference type="Proteomes" id="UP000001304">
    <property type="component" value="Chromosome"/>
</dbReference>
<dbReference type="Gene3D" id="1.10.10.10">
    <property type="entry name" value="Winged helix-like DNA-binding domain superfamily/Winged helix DNA-binding domain"/>
    <property type="match status" value="1"/>
</dbReference>
<dbReference type="InterPro" id="IPR050536">
    <property type="entry name" value="DtxR_MntR_Metal-Reg"/>
</dbReference>
<evidence type="ECO:0000256" key="4">
    <source>
        <dbReference type="ARBA" id="ARBA00023163"/>
    </source>
</evidence>
<dbReference type="GO" id="GO:0003677">
    <property type="term" value="F:DNA binding"/>
    <property type="evidence" value="ECO:0007669"/>
    <property type="project" value="UniProtKB-KW"/>
</dbReference>
<dbReference type="GO" id="GO:0046914">
    <property type="term" value="F:transition metal ion binding"/>
    <property type="evidence" value="ECO:0007669"/>
    <property type="project" value="InterPro"/>
</dbReference>
<dbReference type="STRING" id="583356.Igag_1303"/>
<keyword evidence="3" id="KW-0238">DNA-binding</keyword>
<dbReference type="InterPro" id="IPR022687">
    <property type="entry name" value="HTH_DTXR"/>
</dbReference>
<dbReference type="SUPFAM" id="SSF47979">
    <property type="entry name" value="Iron-dependent repressor protein, dimerization domain"/>
    <property type="match status" value="1"/>
</dbReference>
<dbReference type="InterPro" id="IPR036390">
    <property type="entry name" value="WH_DNA-bd_sf"/>
</dbReference>
<dbReference type="Pfam" id="PF02742">
    <property type="entry name" value="Fe_dep_repr_C"/>
    <property type="match status" value="1"/>
</dbReference>
<evidence type="ECO:0000256" key="3">
    <source>
        <dbReference type="ARBA" id="ARBA00023125"/>
    </source>
</evidence>
<gene>
    <name evidence="6" type="ordered locus">Igag_1303</name>
</gene>
<organism evidence="6 7">
    <name type="scientific">Ignisphaera aggregans (strain DSM 17230 / JCM 13409 / AQ1.S1)</name>
    <dbReference type="NCBI Taxonomy" id="583356"/>
    <lineage>
        <taxon>Archaea</taxon>
        <taxon>Thermoproteota</taxon>
        <taxon>Thermoprotei</taxon>
        <taxon>Desulfurococcales</taxon>
        <taxon>Desulfurococcaceae</taxon>
        <taxon>Ignisphaera</taxon>
    </lineage>
</organism>
<dbReference type="SMART" id="SM00529">
    <property type="entry name" value="HTH_DTXR"/>
    <property type="match status" value="1"/>
</dbReference>
<dbReference type="BioCyc" id="IAGG583356:GHAH-1287-MONOMER"/>
<dbReference type="EMBL" id="CP002098">
    <property type="protein sequence ID" value="ADM28107.1"/>
    <property type="molecule type" value="Genomic_DNA"/>
</dbReference>
<dbReference type="GO" id="GO:0046983">
    <property type="term" value="F:protein dimerization activity"/>
    <property type="evidence" value="ECO:0007669"/>
    <property type="project" value="InterPro"/>
</dbReference>
<dbReference type="PANTHER" id="PTHR33238">
    <property type="entry name" value="IRON (METAL) DEPENDENT REPRESSOR, DTXR FAMILY"/>
    <property type="match status" value="1"/>
</dbReference>